<dbReference type="EMBL" id="JAVXUO010000997">
    <property type="protein sequence ID" value="KAK2987288.1"/>
    <property type="molecule type" value="Genomic_DNA"/>
</dbReference>
<dbReference type="Proteomes" id="UP001187471">
    <property type="component" value="Unassembled WGS sequence"/>
</dbReference>
<sequence length="199" mass="22111">MGVHGVAVIMLVFLFTKTTAEPPVPVALSGCQDTCGNVSIPFPFGIGAVCAANESFVILCKNYSSNPAKPFIGNTSVEVVYISLREYTVSVNNPINYSSIYGNLSFPVTYSQSVLSWTYNNPYCNDSAVNRFDGSFIARIRRLAVEIKPSVIVVMVTKVTHFFKMDVERFSLSSDEFQCQFSISNFESLIEYAKELLRF</sequence>
<feature type="signal peptide" evidence="3">
    <location>
        <begin position="1"/>
        <end position="20"/>
    </location>
</feature>
<reference evidence="5" key="1">
    <citation type="submission" date="2022-12" db="EMBL/GenBank/DDBJ databases">
        <title>Draft genome assemblies for two species of Escallonia (Escalloniales).</title>
        <authorList>
            <person name="Chanderbali A."/>
            <person name="Dervinis C."/>
            <person name="Anghel I."/>
            <person name="Soltis D."/>
            <person name="Soltis P."/>
            <person name="Zapata F."/>
        </authorList>
    </citation>
    <scope>NUCLEOTIDE SEQUENCE</scope>
    <source>
        <strain evidence="5">UCBG92.1500</strain>
        <tissue evidence="5">Leaf</tissue>
    </source>
</reference>
<gene>
    <name evidence="5" type="ORF">RJ640_024651</name>
</gene>
<dbReference type="AlphaFoldDB" id="A0AA88RDB0"/>
<evidence type="ECO:0000256" key="1">
    <source>
        <dbReference type="ARBA" id="ARBA00004167"/>
    </source>
</evidence>
<dbReference type="GO" id="GO:0030247">
    <property type="term" value="F:polysaccharide binding"/>
    <property type="evidence" value="ECO:0007669"/>
    <property type="project" value="InterPro"/>
</dbReference>
<organism evidence="5 6">
    <name type="scientific">Escallonia rubra</name>
    <dbReference type="NCBI Taxonomy" id="112253"/>
    <lineage>
        <taxon>Eukaryota</taxon>
        <taxon>Viridiplantae</taxon>
        <taxon>Streptophyta</taxon>
        <taxon>Embryophyta</taxon>
        <taxon>Tracheophyta</taxon>
        <taxon>Spermatophyta</taxon>
        <taxon>Magnoliopsida</taxon>
        <taxon>eudicotyledons</taxon>
        <taxon>Gunneridae</taxon>
        <taxon>Pentapetalae</taxon>
        <taxon>asterids</taxon>
        <taxon>campanulids</taxon>
        <taxon>Escalloniales</taxon>
        <taxon>Escalloniaceae</taxon>
        <taxon>Escallonia</taxon>
    </lineage>
</organism>
<dbReference type="PANTHER" id="PTHR33491">
    <property type="entry name" value="OSJNBA0016N04.9 PROTEIN"/>
    <property type="match status" value="1"/>
</dbReference>
<evidence type="ECO:0000256" key="2">
    <source>
        <dbReference type="ARBA" id="ARBA00022729"/>
    </source>
</evidence>
<feature type="chain" id="PRO_5041654012" description="Wall-associated receptor kinase galacturonan-binding domain-containing protein" evidence="3">
    <location>
        <begin position="21"/>
        <end position="199"/>
    </location>
</feature>
<dbReference type="GO" id="GO:0016020">
    <property type="term" value="C:membrane"/>
    <property type="evidence" value="ECO:0007669"/>
    <property type="project" value="UniProtKB-SubCell"/>
</dbReference>
<dbReference type="InterPro" id="IPR025287">
    <property type="entry name" value="WAK_GUB"/>
</dbReference>
<evidence type="ECO:0000313" key="6">
    <source>
        <dbReference type="Proteomes" id="UP001187471"/>
    </source>
</evidence>
<dbReference type="Pfam" id="PF13947">
    <property type="entry name" value="GUB_WAK_bind"/>
    <property type="match status" value="1"/>
</dbReference>
<comment type="caution">
    <text evidence="5">The sequence shown here is derived from an EMBL/GenBank/DDBJ whole genome shotgun (WGS) entry which is preliminary data.</text>
</comment>
<proteinExistence type="predicted"/>
<evidence type="ECO:0000256" key="3">
    <source>
        <dbReference type="SAM" id="SignalP"/>
    </source>
</evidence>
<name>A0AA88RDB0_9ASTE</name>
<comment type="subcellular location">
    <subcellularLocation>
        <location evidence="1">Membrane</location>
        <topology evidence="1">Single-pass membrane protein</topology>
    </subcellularLocation>
</comment>
<evidence type="ECO:0000313" key="5">
    <source>
        <dbReference type="EMBL" id="KAK2987288.1"/>
    </source>
</evidence>
<evidence type="ECO:0000259" key="4">
    <source>
        <dbReference type="Pfam" id="PF13947"/>
    </source>
</evidence>
<accession>A0AA88RDB0</accession>
<keyword evidence="2 3" id="KW-0732">Signal</keyword>
<keyword evidence="6" id="KW-1185">Reference proteome</keyword>
<feature type="domain" description="Wall-associated receptor kinase galacturonan-binding" evidence="4">
    <location>
        <begin position="31"/>
        <end position="92"/>
    </location>
</feature>
<protein>
    <recommendedName>
        <fullName evidence="4">Wall-associated receptor kinase galacturonan-binding domain-containing protein</fullName>
    </recommendedName>
</protein>